<protein>
    <recommendedName>
        <fullName evidence="9">Protein kinase domain-containing protein</fullName>
    </recommendedName>
</protein>
<dbReference type="PROSITE" id="PS50011">
    <property type="entry name" value="PROTEIN_KINASE_DOM"/>
    <property type="match status" value="1"/>
</dbReference>
<dbReference type="InterPro" id="IPR017441">
    <property type="entry name" value="Protein_kinase_ATP_BS"/>
</dbReference>
<dbReference type="GO" id="GO:0005737">
    <property type="term" value="C:cytoplasm"/>
    <property type="evidence" value="ECO:0007669"/>
    <property type="project" value="TreeGrafter"/>
</dbReference>
<name>A0A6G0X895_9STRA</name>
<dbReference type="Pfam" id="PF00069">
    <property type="entry name" value="Pkinase"/>
    <property type="match status" value="1"/>
</dbReference>
<keyword evidence="1 3" id="KW-0547">Nucleotide-binding</keyword>
<evidence type="ECO:0000313" key="8">
    <source>
        <dbReference type="Proteomes" id="UP000481153"/>
    </source>
</evidence>
<dbReference type="Gene3D" id="2.30.29.30">
    <property type="entry name" value="Pleckstrin-homology domain (PH domain)/Phosphotyrosine-binding domain (PTB)"/>
    <property type="match status" value="1"/>
</dbReference>
<dbReference type="EMBL" id="VJMJ01000089">
    <property type="protein sequence ID" value="KAF0736172.1"/>
    <property type="molecule type" value="Genomic_DNA"/>
</dbReference>
<evidence type="ECO:0000256" key="3">
    <source>
        <dbReference type="PROSITE-ProRule" id="PRU10141"/>
    </source>
</evidence>
<dbReference type="AlphaFoldDB" id="A0A6G0X895"/>
<dbReference type="InterPro" id="IPR011009">
    <property type="entry name" value="Kinase-like_dom_sf"/>
</dbReference>
<keyword evidence="4" id="KW-0808">Transferase</keyword>
<keyword evidence="2 3" id="KW-0067">ATP-binding</keyword>
<feature type="binding site" evidence="3">
    <location>
        <position position="213"/>
    </location>
    <ligand>
        <name>ATP</name>
        <dbReference type="ChEBI" id="CHEBI:30616"/>
    </ligand>
</feature>
<organism evidence="7 8">
    <name type="scientific">Aphanomyces euteiches</name>
    <dbReference type="NCBI Taxonomy" id="100861"/>
    <lineage>
        <taxon>Eukaryota</taxon>
        <taxon>Sar</taxon>
        <taxon>Stramenopiles</taxon>
        <taxon>Oomycota</taxon>
        <taxon>Saprolegniomycetes</taxon>
        <taxon>Saprolegniales</taxon>
        <taxon>Verrucalvaceae</taxon>
        <taxon>Aphanomyces</taxon>
    </lineage>
</organism>
<evidence type="ECO:0008006" key="9">
    <source>
        <dbReference type="Google" id="ProtNLM"/>
    </source>
</evidence>
<dbReference type="PANTHER" id="PTHR24348:SF68">
    <property type="entry name" value="SERINE_THREONINE-PROTEIN KINASE ATG1C"/>
    <property type="match status" value="1"/>
</dbReference>
<dbReference type="SMART" id="SM00220">
    <property type="entry name" value="S_TKc"/>
    <property type="match status" value="1"/>
</dbReference>
<keyword evidence="8" id="KW-1185">Reference proteome</keyword>
<evidence type="ECO:0000256" key="2">
    <source>
        <dbReference type="ARBA" id="ARBA00022840"/>
    </source>
</evidence>
<dbReference type="Gene3D" id="1.10.510.10">
    <property type="entry name" value="Transferase(Phosphotransferase) domain 1"/>
    <property type="match status" value="1"/>
</dbReference>
<dbReference type="GO" id="GO:0005524">
    <property type="term" value="F:ATP binding"/>
    <property type="evidence" value="ECO:0007669"/>
    <property type="project" value="UniProtKB-UniRule"/>
</dbReference>
<dbReference type="PANTHER" id="PTHR24348">
    <property type="entry name" value="SERINE/THREONINE-PROTEIN KINASE UNC-51-RELATED"/>
    <property type="match status" value="1"/>
</dbReference>
<feature type="domain" description="PH" evidence="5">
    <location>
        <begin position="66"/>
        <end position="176"/>
    </location>
</feature>
<dbReference type="GO" id="GO:0004674">
    <property type="term" value="F:protein serine/threonine kinase activity"/>
    <property type="evidence" value="ECO:0007669"/>
    <property type="project" value="UniProtKB-KW"/>
</dbReference>
<dbReference type="VEuPathDB" id="FungiDB:AeMF1_020558"/>
<keyword evidence="4" id="KW-0723">Serine/threonine-protein kinase</keyword>
<dbReference type="GO" id="GO:0010506">
    <property type="term" value="P:regulation of autophagy"/>
    <property type="evidence" value="ECO:0007669"/>
    <property type="project" value="InterPro"/>
</dbReference>
<sequence>MSSLLVPRQQAAASASFGLHKQLEDSLVYSQSSYASTSELSQSRDSYLSLSHASFSYLIEAPEVKLPRMQGVLRVPAKKSRWFSWRKKVPLVECWVRFNGRELVWHKSSGNGTYKPTPLGSVELVSSVRFLFQDLSPETFAIVDCASDDAKTRFLFIADNEKQKNAWLEVLCQAISIQDWFSGFQLGQLLGSGASSQVHALKDVSTNSTYAIKSIETEGHPENAELAANEIEILRLLPSSAHLTKLYKVVEDHRGRIGLVMPYHRGGNLADRIQRLGLISIDTAVSRLAAGKQLAKALVSALGALHGSDIVHLDVKPANILFHAREDGMDRMILADFGFAHRLSKSTDREDDDVSTRGTVGYMAPELVQYQFGQASQEAPAPLTPAADVFSAGVVLYQLLLGCAPFQGPTSDKIVERMMQGQMVRPMAQWNLVDPHAQDFVLSMLARDPKTRATIAELEAHPWLVS</sequence>
<dbReference type="PROSITE" id="PS50003">
    <property type="entry name" value="PH_DOMAIN"/>
    <property type="match status" value="1"/>
</dbReference>
<reference evidence="7 8" key="1">
    <citation type="submission" date="2019-07" db="EMBL/GenBank/DDBJ databases">
        <title>Genomics analysis of Aphanomyces spp. identifies a new class of oomycete effector associated with host adaptation.</title>
        <authorList>
            <person name="Gaulin E."/>
        </authorList>
    </citation>
    <scope>NUCLEOTIDE SEQUENCE [LARGE SCALE GENOMIC DNA]</scope>
    <source>
        <strain evidence="7 8">ATCC 201684</strain>
    </source>
</reference>
<evidence type="ECO:0000259" key="6">
    <source>
        <dbReference type="PROSITE" id="PS50011"/>
    </source>
</evidence>
<comment type="caution">
    <text evidence="7">The sequence shown here is derived from an EMBL/GenBank/DDBJ whole genome shotgun (WGS) entry which is preliminary data.</text>
</comment>
<dbReference type="Proteomes" id="UP000481153">
    <property type="component" value="Unassembled WGS sequence"/>
</dbReference>
<dbReference type="InterPro" id="IPR011993">
    <property type="entry name" value="PH-like_dom_sf"/>
</dbReference>
<dbReference type="InterPro" id="IPR045269">
    <property type="entry name" value="Atg1-like"/>
</dbReference>
<comment type="similarity">
    <text evidence="4">Belongs to the protein kinase superfamily.</text>
</comment>
<feature type="domain" description="Protein kinase" evidence="6">
    <location>
        <begin position="184"/>
        <end position="464"/>
    </location>
</feature>
<proteinExistence type="inferred from homology"/>
<dbReference type="SMART" id="SM00233">
    <property type="entry name" value="PH"/>
    <property type="match status" value="1"/>
</dbReference>
<dbReference type="PROSITE" id="PS00107">
    <property type="entry name" value="PROTEIN_KINASE_ATP"/>
    <property type="match status" value="1"/>
</dbReference>
<evidence type="ECO:0000256" key="4">
    <source>
        <dbReference type="RuleBase" id="RU000304"/>
    </source>
</evidence>
<dbReference type="InterPro" id="IPR008271">
    <property type="entry name" value="Ser/Thr_kinase_AS"/>
</dbReference>
<dbReference type="InterPro" id="IPR001849">
    <property type="entry name" value="PH_domain"/>
</dbReference>
<keyword evidence="4" id="KW-0418">Kinase</keyword>
<dbReference type="InterPro" id="IPR000719">
    <property type="entry name" value="Prot_kinase_dom"/>
</dbReference>
<evidence type="ECO:0000259" key="5">
    <source>
        <dbReference type="PROSITE" id="PS50003"/>
    </source>
</evidence>
<evidence type="ECO:0000313" key="7">
    <source>
        <dbReference type="EMBL" id="KAF0736172.1"/>
    </source>
</evidence>
<evidence type="ECO:0000256" key="1">
    <source>
        <dbReference type="ARBA" id="ARBA00022741"/>
    </source>
</evidence>
<dbReference type="PROSITE" id="PS00108">
    <property type="entry name" value="PROTEIN_KINASE_ST"/>
    <property type="match status" value="1"/>
</dbReference>
<accession>A0A6G0X895</accession>
<gene>
    <name evidence="7" type="ORF">Ae201684_007195</name>
</gene>
<dbReference type="SUPFAM" id="SSF50729">
    <property type="entry name" value="PH domain-like"/>
    <property type="match status" value="1"/>
</dbReference>
<dbReference type="SUPFAM" id="SSF56112">
    <property type="entry name" value="Protein kinase-like (PK-like)"/>
    <property type="match status" value="1"/>
</dbReference>